<proteinExistence type="predicted"/>
<accession>A0A1G7QVL5</accession>
<evidence type="ECO:0000256" key="1">
    <source>
        <dbReference type="SAM" id="MobiDB-lite"/>
    </source>
</evidence>
<gene>
    <name evidence="3" type="ORF">SAMN04489759_104185</name>
</gene>
<evidence type="ECO:0000313" key="4">
    <source>
        <dbReference type="Proteomes" id="UP000199399"/>
    </source>
</evidence>
<dbReference type="RefSeq" id="WP_093741588.1">
    <property type="nucleotide sequence ID" value="NZ_FNBP01000004.1"/>
</dbReference>
<evidence type="ECO:0000313" key="3">
    <source>
        <dbReference type="EMBL" id="SDG02513.1"/>
    </source>
</evidence>
<name>A0A1G7QVL5_9RHOB</name>
<protein>
    <submittedName>
        <fullName evidence="3">Uncharacterized protein</fullName>
    </submittedName>
</protein>
<dbReference type="AlphaFoldDB" id="A0A1G7QVL5"/>
<keyword evidence="2" id="KW-0732">Signal</keyword>
<dbReference type="EMBL" id="FNBP01000004">
    <property type="protein sequence ID" value="SDG02513.1"/>
    <property type="molecule type" value="Genomic_DNA"/>
</dbReference>
<feature type="chain" id="PRO_5011472208" evidence="2">
    <location>
        <begin position="20"/>
        <end position="95"/>
    </location>
</feature>
<dbReference type="Proteomes" id="UP000199399">
    <property type="component" value="Unassembled WGS sequence"/>
</dbReference>
<keyword evidence="4" id="KW-1185">Reference proteome</keyword>
<organism evidence="3 4">
    <name type="scientific">Sulfitobacter delicatus</name>
    <dbReference type="NCBI Taxonomy" id="218672"/>
    <lineage>
        <taxon>Bacteria</taxon>
        <taxon>Pseudomonadati</taxon>
        <taxon>Pseudomonadota</taxon>
        <taxon>Alphaproteobacteria</taxon>
        <taxon>Rhodobacterales</taxon>
        <taxon>Roseobacteraceae</taxon>
        <taxon>Sulfitobacter</taxon>
    </lineage>
</organism>
<feature type="compositionally biased region" description="Polar residues" evidence="1">
    <location>
        <begin position="68"/>
        <end position="77"/>
    </location>
</feature>
<feature type="region of interest" description="Disordered" evidence="1">
    <location>
        <begin position="60"/>
        <end position="95"/>
    </location>
</feature>
<dbReference type="OrthoDB" id="7728352at2"/>
<reference evidence="4" key="1">
    <citation type="submission" date="2016-10" db="EMBL/GenBank/DDBJ databases">
        <authorList>
            <person name="Varghese N."/>
            <person name="Submissions S."/>
        </authorList>
    </citation>
    <scope>NUCLEOTIDE SEQUENCE [LARGE SCALE GENOMIC DNA]</scope>
    <source>
        <strain evidence="4">DSM 16477</strain>
    </source>
</reference>
<feature type="signal peptide" evidence="2">
    <location>
        <begin position="1"/>
        <end position="19"/>
    </location>
</feature>
<evidence type="ECO:0000256" key="2">
    <source>
        <dbReference type="SAM" id="SignalP"/>
    </source>
</evidence>
<sequence length="95" mass="10150">MTRLIAIAAATLFATTAFAGQSDRYHDLRLDTSLTGIIYAQDAGATRPDSRPADLWLETFDQDGRPTPNLSSRSAASSLGEGFAYGGFGPHNDSR</sequence>